<protein>
    <submittedName>
        <fullName evidence="1">Uncharacterized protein</fullName>
    </submittedName>
</protein>
<evidence type="ECO:0000313" key="1">
    <source>
        <dbReference type="EMBL" id="CAG7822245.1"/>
    </source>
</evidence>
<keyword evidence="2" id="KW-1185">Reference proteome</keyword>
<proteinExistence type="predicted"/>
<evidence type="ECO:0000313" key="2">
    <source>
        <dbReference type="Proteomes" id="UP000708208"/>
    </source>
</evidence>
<name>A0A8J2LHM3_9HEXA</name>
<dbReference type="Proteomes" id="UP000708208">
    <property type="component" value="Unassembled WGS sequence"/>
</dbReference>
<comment type="caution">
    <text evidence="1">The sequence shown here is derived from an EMBL/GenBank/DDBJ whole genome shotgun (WGS) entry which is preliminary data.</text>
</comment>
<reference evidence="1" key="1">
    <citation type="submission" date="2021-06" db="EMBL/GenBank/DDBJ databases">
        <authorList>
            <person name="Hodson N. C."/>
            <person name="Mongue J. A."/>
            <person name="Jaron S. K."/>
        </authorList>
    </citation>
    <scope>NUCLEOTIDE SEQUENCE</scope>
</reference>
<sequence>HFWINGYLLTKEQDWEIQFPGGRFRPVRHTCHFGNKMSSLSTQWRYPDPAQ</sequence>
<organism evidence="1 2">
    <name type="scientific">Allacma fusca</name>
    <dbReference type="NCBI Taxonomy" id="39272"/>
    <lineage>
        <taxon>Eukaryota</taxon>
        <taxon>Metazoa</taxon>
        <taxon>Ecdysozoa</taxon>
        <taxon>Arthropoda</taxon>
        <taxon>Hexapoda</taxon>
        <taxon>Collembola</taxon>
        <taxon>Symphypleona</taxon>
        <taxon>Sminthuridae</taxon>
        <taxon>Allacma</taxon>
    </lineage>
</organism>
<dbReference type="AlphaFoldDB" id="A0A8J2LHM3"/>
<feature type="non-terminal residue" evidence="1">
    <location>
        <position position="1"/>
    </location>
</feature>
<gene>
    <name evidence="1" type="ORF">AFUS01_LOCUS32528</name>
</gene>
<dbReference type="EMBL" id="CAJVCH010525826">
    <property type="protein sequence ID" value="CAG7822245.1"/>
    <property type="molecule type" value="Genomic_DNA"/>
</dbReference>
<accession>A0A8J2LHM3</accession>